<evidence type="ECO:0000313" key="3">
    <source>
        <dbReference type="EMBL" id="QHT94155.1"/>
    </source>
</evidence>
<reference evidence="3" key="1">
    <citation type="journal article" date="2020" name="Nature">
        <title>Giant virus diversity and host interactions through global metagenomics.</title>
        <authorList>
            <person name="Schulz F."/>
            <person name="Roux S."/>
            <person name="Paez-Espino D."/>
            <person name="Jungbluth S."/>
            <person name="Walsh D.A."/>
            <person name="Denef V.J."/>
            <person name="McMahon K.D."/>
            <person name="Konstantinidis K.T."/>
            <person name="Eloe-Fadrosh E.A."/>
            <person name="Kyrpides N.C."/>
            <person name="Woyke T."/>
        </authorList>
    </citation>
    <scope>NUCLEOTIDE SEQUENCE</scope>
    <source>
        <strain evidence="3">GVMAG-M-3300024258-14</strain>
    </source>
</reference>
<feature type="transmembrane region" description="Helical" evidence="2">
    <location>
        <begin position="30"/>
        <end position="46"/>
    </location>
</feature>
<dbReference type="EMBL" id="MN740216">
    <property type="protein sequence ID" value="QHT94155.1"/>
    <property type="molecule type" value="Genomic_DNA"/>
</dbReference>
<sequence length="217" mass="25863">MNIICGLGLLPWLYHFYNIVLKNRITFHKLIPLFIFVNGIAYHIFYPTNSQMYMIDTASNNFFILYINFITYNQPETFFCTMIAMIAYSLNNLFQQHWLHVLFVQWLLLFAYIKSYNYEYIANRKYIELSKKIDVYKVLEFIYQILDEYAEKVLRIEYDDIDDLFGSINERVRNMDDFTDEARNDEDPNIIQDVTAETDSPSDKLAMGGDDHELGHE</sequence>
<dbReference type="AlphaFoldDB" id="A0A6C0INU2"/>
<evidence type="ECO:0000256" key="2">
    <source>
        <dbReference type="SAM" id="Phobius"/>
    </source>
</evidence>
<proteinExistence type="predicted"/>
<keyword evidence="2" id="KW-0472">Membrane</keyword>
<protein>
    <submittedName>
        <fullName evidence="3">Uncharacterized protein</fullName>
    </submittedName>
</protein>
<keyword evidence="2" id="KW-0812">Transmembrane</keyword>
<name>A0A6C0INU2_9ZZZZ</name>
<evidence type="ECO:0000256" key="1">
    <source>
        <dbReference type="SAM" id="MobiDB-lite"/>
    </source>
</evidence>
<keyword evidence="2" id="KW-1133">Transmembrane helix</keyword>
<feature type="transmembrane region" description="Helical" evidence="2">
    <location>
        <begin position="98"/>
        <end position="116"/>
    </location>
</feature>
<organism evidence="3">
    <name type="scientific">viral metagenome</name>
    <dbReference type="NCBI Taxonomy" id="1070528"/>
    <lineage>
        <taxon>unclassified sequences</taxon>
        <taxon>metagenomes</taxon>
        <taxon>organismal metagenomes</taxon>
    </lineage>
</organism>
<feature type="region of interest" description="Disordered" evidence="1">
    <location>
        <begin position="183"/>
        <end position="217"/>
    </location>
</feature>
<accession>A0A6C0INU2</accession>